<evidence type="ECO:0000259" key="3">
    <source>
        <dbReference type="SMART" id="SM00093"/>
    </source>
</evidence>
<dbReference type="InterPro" id="IPR033833">
    <property type="entry name" value="Alpha2AP_serpin_dom"/>
</dbReference>
<comment type="caution">
    <text evidence="4">The sequence shown here is derived from an EMBL/GenBank/DDBJ whole genome shotgun (WGS) entry which is preliminary data.</text>
</comment>
<dbReference type="Gene3D" id="2.30.39.10">
    <property type="entry name" value="Alpha-1-antitrypsin, domain 1"/>
    <property type="match status" value="1"/>
</dbReference>
<dbReference type="Pfam" id="PF00079">
    <property type="entry name" value="Serpin"/>
    <property type="match status" value="1"/>
</dbReference>
<organism evidence="4 5">
    <name type="scientific">Aldrovandia affinis</name>
    <dbReference type="NCBI Taxonomy" id="143900"/>
    <lineage>
        <taxon>Eukaryota</taxon>
        <taxon>Metazoa</taxon>
        <taxon>Chordata</taxon>
        <taxon>Craniata</taxon>
        <taxon>Vertebrata</taxon>
        <taxon>Euteleostomi</taxon>
        <taxon>Actinopterygii</taxon>
        <taxon>Neopterygii</taxon>
        <taxon>Teleostei</taxon>
        <taxon>Notacanthiformes</taxon>
        <taxon>Halosauridae</taxon>
        <taxon>Aldrovandia</taxon>
    </lineage>
</organism>
<evidence type="ECO:0000313" key="5">
    <source>
        <dbReference type="Proteomes" id="UP001221898"/>
    </source>
</evidence>
<protein>
    <recommendedName>
        <fullName evidence="3">Serpin domain-containing protein</fullName>
    </recommendedName>
</protein>
<comment type="similarity">
    <text evidence="1">Belongs to the serpin family.</text>
</comment>
<evidence type="ECO:0000256" key="2">
    <source>
        <dbReference type="SAM" id="MobiDB-lite"/>
    </source>
</evidence>
<dbReference type="InterPro" id="IPR023795">
    <property type="entry name" value="Serpin_CS"/>
</dbReference>
<feature type="region of interest" description="Disordered" evidence="2">
    <location>
        <begin position="134"/>
        <end position="187"/>
    </location>
</feature>
<dbReference type="Gene3D" id="3.30.497.10">
    <property type="entry name" value="Antithrombin, subunit I, domain 2"/>
    <property type="match status" value="1"/>
</dbReference>
<dbReference type="Proteomes" id="UP001221898">
    <property type="component" value="Unassembled WGS sequence"/>
</dbReference>
<feature type="region of interest" description="Disordered" evidence="2">
    <location>
        <begin position="551"/>
        <end position="580"/>
    </location>
</feature>
<dbReference type="SMART" id="SM00093">
    <property type="entry name" value="SERPIN"/>
    <property type="match status" value="1"/>
</dbReference>
<dbReference type="SUPFAM" id="SSF56574">
    <property type="entry name" value="Serpins"/>
    <property type="match status" value="1"/>
</dbReference>
<name>A0AAD7RLB2_9TELE</name>
<dbReference type="InterPro" id="IPR042178">
    <property type="entry name" value="Serpin_sf_1"/>
</dbReference>
<keyword evidence="5" id="KW-1185">Reference proteome</keyword>
<dbReference type="AlphaFoldDB" id="A0AAD7RLB2"/>
<feature type="domain" description="Serpin" evidence="3">
    <location>
        <begin position="209"/>
        <end position="548"/>
    </location>
</feature>
<dbReference type="InterPro" id="IPR000215">
    <property type="entry name" value="Serpin_fam"/>
</dbReference>
<dbReference type="CDD" id="cd02053">
    <property type="entry name" value="serpinF2_A2AP"/>
    <property type="match status" value="1"/>
</dbReference>
<feature type="compositionally biased region" description="Basic and acidic residues" evidence="2">
    <location>
        <begin position="175"/>
        <end position="185"/>
    </location>
</feature>
<dbReference type="InterPro" id="IPR042185">
    <property type="entry name" value="Serpin_sf_2"/>
</dbReference>
<dbReference type="InterPro" id="IPR023796">
    <property type="entry name" value="Serpin_dom"/>
</dbReference>
<proteinExistence type="inferred from homology"/>
<feature type="compositionally biased region" description="Polar residues" evidence="2">
    <location>
        <begin position="146"/>
        <end position="162"/>
    </location>
</feature>
<dbReference type="InterPro" id="IPR036186">
    <property type="entry name" value="Serpin_sf"/>
</dbReference>
<gene>
    <name evidence="4" type="ORF">AAFF_G00175430</name>
</gene>
<dbReference type="GO" id="GO:0004867">
    <property type="term" value="F:serine-type endopeptidase inhibitor activity"/>
    <property type="evidence" value="ECO:0007669"/>
    <property type="project" value="InterPro"/>
</dbReference>
<evidence type="ECO:0000313" key="4">
    <source>
        <dbReference type="EMBL" id="KAJ8386223.1"/>
    </source>
</evidence>
<evidence type="ECO:0000256" key="1">
    <source>
        <dbReference type="RuleBase" id="RU000411"/>
    </source>
</evidence>
<reference evidence="4" key="1">
    <citation type="journal article" date="2023" name="Science">
        <title>Genome structures resolve the early diversification of teleost fishes.</title>
        <authorList>
            <person name="Parey E."/>
            <person name="Louis A."/>
            <person name="Montfort J."/>
            <person name="Bouchez O."/>
            <person name="Roques C."/>
            <person name="Iampietro C."/>
            <person name="Lluch J."/>
            <person name="Castinel A."/>
            <person name="Donnadieu C."/>
            <person name="Desvignes T."/>
            <person name="Floi Bucao C."/>
            <person name="Jouanno E."/>
            <person name="Wen M."/>
            <person name="Mejri S."/>
            <person name="Dirks R."/>
            <person name="Jansen H."/>
            <person name="Henkel C."/>
            <person name="Chen W.J."/>
            <person name="Zahm M."/>
            <person name="Cabau C."/>
            <person name="Klopp C."/>
            <person name="Thompson A.W."/>
            <person name="Robinson-Rechavi M."/>
            <person name="Braasch I."/>
            <person name="Lecointre G."/>
            <person name="Bobe J."/>
            <person name="Postlethwait J.H."/>
            <person name="Berthelot C."/>
            <person name="Roest Crollius H."/>
            <person name="Guiguen Y."/>
        </authorList>
    </citation>
    <scope>NUCLEOTIDE SEQUENCE</scope>
    <source>
        <strain evidence="4">NC1722</strain>
    </source>
</reference>
<dbReference type="PANTHER" id="PTHR11461:SF20">
    <property type="entry name" value="ALPHA-2-ANTIPLASMIN"/>
    <property type="match status" value="1"/>
</dbReference>
<dbReference type="EMBL" id="JAINUG010000232">
    <property type="protein sequence ID" value="KAJ8386223.1"/>
    <property type="molecule type" value="Genomic_DNA"/>
</dbReference>
<dbReference type="GO" id="GO:0051918">
    <property type="term" value="P:negative regulation of fibrinolysis"/>
    <property type="evidence" value="ECO:0007669"/>
    <property type="project" value="InterPro"/>
</dbReference>
<accession>A0AAD7RLB2</accession>
<dbReference type="PANTHER" id="PTHR11461">
    <property type="entry name" value="SERINE PROTEASE INHIBITOR, SERPIN"/>
    <property type="match status" value="1"/>
</dbReference>
<dbReference type="GO" id="GO:0005615">
    <property type="term" value="C:extracellular space"/>
    <property type="evidence" value="ECO:0007669"/>
    <property type="project" value="InterPro"/>
</dbReference>
<feature type="compositionally biased region" description="Basic and acidic residues" evidence="2">
    <location>
        <begin position="559"/>
        <end position="573"/>
    </location>
</feature>
<sequence length="580" mass="63904">MSRLLPMRPRAMCRDCCAHSVPAPPAGHGHMHTRADAHMRTTELCKLSRMRPSAAHCELRPELGATALPVFRLRERMASVLIRLSSLSLLCSPTATRCISHCWHCSRLLTKGDMDLRLLALLLLCSCRQGSTDLTTDAPGTPSPSTPAIQPAPTNSSQNGQGSLEKVEEEEEQQDKEKEKEKEARNCTAQQLSLEAKRVVGAAIMKLGLQLLENLKTGPEQPNVIISPLSISLALSQLALGAENETEHLLLKALKVEGLACYHQSLRGLLQHLRSSATKVATRIYLRPGFQVKRRFIQRSLRMYDSEPVPLAGVEEINQWVEKATDGHMTDILTSLPADLVILLINAVHFKGEWVARFDPNLTGKDRFYIDSKNIVHVQMMMAQKYPLSILMDSELGAQVARFPFKENMSLLVVMPMSGVVNVSSIAAKLNTSDLYARLPSEKTMKVKLPKFKLEYSQELDEALKSIGLGILFKAPNLSGISDSPLVVSSVLHKSSMELHEKGAEASAATAVLISRSIPSFSVNQPFLFALMDDVTQTPIFLGVITNPDPGATAMQNDDPEHITPPDHKEYDSSYRSAPK</sequence>
<dbReference type="PROSITE" id="PS00284">
    <property type="entry name" value="SERPIN"/>
    <property type="match status" value="1"/>
</dbReference>